<proteinExistence type="predicted"/>
<dbReference type="Proteomes" id="UP001056429">
    <property type="component" value="Unassembled WGS sequence"/>
</dbReference>
<evidence type="ECO:0000256" key="1">
    <source>
        <dbReference type="SAM" id="SignalP"/>
    </source>
</evidence>
<dbReference type="EMBL" id="JAGSOJ010000002">
    <property type="protein sequence ID" value="MCM1989749.1"/>
    <property type="molecule type" value="Genomic_DNA"/>
</dbReference>
<evidence type="ECO:0008006" key="4">
    <source>
        <dbReference type="Google" id="ProtNLM"/>
    </source>
</evidence>
<feature type="signal peptide" evidence="1">
    <location>
        <begin position="1"/>
        <end position="26"/>
    </location>
</feature>
<gene>
    <name evidence="2" type="ORF">KDK92_08360</name>
</gene>
<keyword evidence="3" id="KW-1185">Reference proteome</keyword>
<evidence type="ECO:0000313" key="2">
    <source>
        <dbReference type="EMBL" id="MCM1989749.1"/>
    </source>
</evidence>
<dbReference type="RefSeq" id="WP_250858775.1">
    <property type="nucleotide sequence ID" value="NZ_JAGSOJ010000002.1"/>
</dbReference>
<feature type="chain" id="PRO_5039940309" description="DUF3347 domain-containing protein" evidence="1">
    <location>
        <begin position="27"/>
        <end position="264"/>
    </location>
</feature>
<dbReference type="AlphaFoldDB" id="A0A9J6P1J8"/>
<reference evidence="2" key="1">
    <citation type="journal article" date="2021" name="mSystems">
        <title>Bacteria and Archaea Synergistically Convert Glycine Betaine to Biogenic Methane in the Formosa Cold Seep of the South China Sea.</title>
        <authorList>
            <person name="Li L."/>
            <person name="Zhang W."/>
            <person name="Zhang S."/>
            <person name="Song L."/>
            <person name="Sun Q."/>
            <person name="Zhang H."/>
            <person name="Xiang H."/>
            <person name="Dong X."/>
        </authorList>
    </citation>
    <scope>NUCLEOTIDE SEQUENCE</scope>
    <source>
        <strain evidence="2">ZWT</strain>
    </source>
</reference>
<name>A0A9J6P1J8_9CLOT</name>
<accession>A0A9J6P1J8</accession>
<organism evidence="2 3">
    <name type="scientific">Oceanirhabdus seepicola</name>
    <dbReference type="NCBI Taxonomy" id="2828781"/>
    <lineage>
        <taxon>Bacteria</taxon>
        <taxon>Bacillati</taxon>
        <taxon>Bacillota</taxon>
        <taxon>Clostridia</taxon>
        <taxon>Eubacteriales</taxon>
        <taxon>Clostridiaceae</taxon>
        <taxon>Oceanirhabdus</taxon>
    </lineage>
</organism>
<keyword evidence="1" id="KW-0732">Signal</keyword>
<protein>
    <recommendedName>
        <fullName evidence="4">DUF3347 domain-containing protein</fullName>
    </recommendedName>
</protein>
<comment type="caution">
    <text evidence="2">The sequence shown here is derived from an EMBL/GenBank/DDBJ whole genome shotgun (WGS) entry which is preliminary data.</text>
</comment>
<evidence type="ECO:0000313" key="3">
    <source>
        <dbReference type="Proteomes" id="UP001056429"/>
    </source>
</evidence>
<sequence length="264" mass="31512">MISKKIKVTLLAAVLMITGIAQTTLADTTTKKDTNIEIESKFENSEEDMTTLFDSDFEDMSFEDLVGDMKKDIKKEDLVKLEKNFNEAVALEKEEKIEAADKKWDEFYNIFDKYMPEMTDYEEMSFEDFIGEMKEDIKKEDLAKLEKTYKEIQTLEKAQKFEESDKKWNEFYNILDKYIPEMAAFEEMSFEDFIGETKQDIKKEDLVKLEKIFKDIETLEKAQKFEELDKKWNEFYNIFDKYMPETICNDLIDCEDFKDDMNQE</sequence>
<reference evidence="2" key="2">
    <citation type="submission" date="2021-04" db="EMBL/GenBank/DDBJ databases">
        <authorList>
            <person name="Dong X."/>
        </authorList>
    </citation>
    <scope>NUCLEOTIDE SEQUENCE</scope>
    <source>
        <strain evidence="2">ZWT</strain>
    </source>
</reference>